<reference evidence="2" key="1">
    <citation type="submission" date="2019-06" db="EMBL/GenBank/DDBJ databases">
        <authorList>
            <person name="Petit M.-A."/>
            <person name="Lossouarn J."/>
        </authorList>
    </citation>
    <scope>NUCLEOTIDE SEQUENCE [LARGE SCALE GENOMIC DNA]</scope>
</reference>
<protein>
    <submittedName>
        <fullName evidence="1">Phage protein</fullName>
    </submittedName>
</protein>
<organism evidence="1 2">
    <name type="scientific">Escherichia phage T5_ev219</name>
    <dbReference type="NCBI Taxonomy" id="2742947"/>
    <lineage>
        <taxon>Viruses</taxon>
        <taxon>Duplodnaviria</taxon>
        <taxon>Heunggongvirae</taxon>
        <taxon>Uroviricota</taxon>
        <taxon>Caudoviricetes</taxon>
        <taxon>Demerecviridae</taxon>
        <taxon>Markadamsvirinae</taxon>
        <taxon>Tequintavirus</taxon>
        <taxon>Tequintavirus ev219</taxon>
    </lineage>
</organism>
<feature type="non-terminal residue" evidence="1">
    <location>
        <position position="51"/>
    </location>
</feature>
<dbReference type="EMBL" id="LR597655">
    <property type="protein sequence ID" value="VUF55798.1"/>
    <property type="molecule type" value="Genomic_DNA"/>
</dbReference>
<keyword evidence="2" id="KW-1185">Reference proteome</keyword>
<evidence type="ECO:0000313" key="1">
    <source>
        <dbReference type="EMBL" id="VUF55798.1"/>
    </source>
</evidence>
<name>A0A653G047_9CAUD</name>
<evidence type="ECO:0000313" key="2">
    <source>
        <dbReference type="Proteomes" id="UP000425690"/>
    </source>
</evidence>
<proteinExistence type="predicted"/>
<accession>A0A653G047</accession>
<sequence length="51" mass="5904">MMEVAATLTVILVWATFIVSYNAYVRLKTLEAQVKQQQFALEKLVELQRCD</sequence>
<dbReference type="Proteomes" id="UP000425690">
    <property type="component" value="Chromosome"/>
</dbReference>